<reference evidence="1" key="1">
    <citation type="submission" date="2022-07" db="EMBL/GenBank/DDBJ databases">
        <title>Phylogenomic reconstructions and comparative analyses of Kickxellomycotina fungi.</title>
        <authorList>
            <person name="Reynolds N.K."/>
            <person name="Stajich J.E."/>
            <person name="Barry K."/>
            <person name="Grigoriev I.V."/>
            <person name="Crous P."/>
            <person name="Smith M.E."/>
        </authorList>
    </citation>
    <scope>NUCLEOTIDE SEQUENCE</scope>
    <source>
        <strain evidence="1">Benny 63K</strain>
    </source>
</reference>
<comment type="caution">
    <text evidence="1">The sequence shown here is derived from an EMBL/GenBank/DDBJ whole genome shotgun (WGS) entry which is preliminary data.</text>
</comment>
<evidence type="ECO:0000313" key="1">
    <source>
        <dbReference type="EMBL" id="KAJ1901687.1"/>
    </source>
</evidence>
<keyword evidence="2" id="KW-1185">Reference proteome</keyword>
<proteinExistence type="predicted"/>
<dbReference type="Proteomes" id="UP001150581">
    <property type="component" value="Unassembled WGS sequence"/>
</dbReference>
<organism evidence="1 2">
    <name type="scientific">Kickxella alabastrina</name>
    <dbReference type="NCBI Taxonomy" id="61397"/>
    <lineage>
        <taxon>Eukaryota</taxon>
        <taxon>Fungi</taxon>
        <taxon>Fungi incertae sedis</taxon>
        <taxon>Zoopagomycota</taxon>
        <taxon>Kickxellomycotina</taxon>
        <taxon>Kickxellomycetes</taxon>
        <taxon>Kickxellales</taxon>
        <taxon>Kickxellaceae</taxon>
        <taxon>Kickxella</taxon>
    </lineage>
</organism>
<protein>
    <submittedName>
        <fullName evidence="1">Global transcription regulator sge1</fullName>
    </submittedName>
</protein>
<gene>
    <name evidence="1" type="primary">sge1</name>
    <name evidence="1" type="ORF">LPJ66_000600</name>
</gene>
<accession>A0ACC1IVL3</accession>
<dbReference type="EMBL" id="JANBPG010000019">
    <property type="protein sequence ID" value="KAJ1901687.1"/>
    <property type="molecule type" value="Genomic_DNA"/>
</dbReference>
<sequence length="589" mass="64863">MPFDSYPHPHNQDPSADASQHQHQQHQQHWPPTLPPSAAHQAPMSEPDAISVAFPAPISAPIDPHTVLSSLDTSPDEVIIGGIGSCFTVTGMHVQTTRDALTIFEACRQSVLPRVIRRLNESEKQQINDGTIVVFDEKEAKMKRWTDGRLWTPSRILGNFLVYRELDRKLQPNQEGANEILRMSGCGNGVSSSSEYKRPGTIANNKGVFYPKSGGLMKRTISLAVPENEDEYLEKIKDGDRVPRVPRVHQQHLISYFRAETSAVLPTPDDIEELRNLRLPLPLLRIQRFRRPVKIEVIGDDGDAYNIYDSDVDEENEDSVRFAGRQPLYSSSSPIPQTAAPMPLPTHTQDLGSADASIQQQQQLLLPSLPPPPQSEQQQHRQLFPPGIMLSQTLLMQTQMMATPDYQIPTTQNMNTQSSAQLQPLSLQSADALATAAALANFTPSAASSLAFDKHAGYLFSTATSAAEGEGGGVGNDNTANQGCNFTQPHYLSSEDIYAAPQGMADATAFNASEELLIRTELGEQLQAAGALEMTADQMSYFNQLYGFAQQQQQQQQPAVVQNPESSSQMVNPQHRGQIECASYSQEDK</sequence>
<name>A0ACC1IVL3_9FUNG</name>
<evidence type="ECO:0000313" key="2">
    <source>
        <dbReference type="Proteomes" id="UP001150581"/>
    </source>
</evidence>